<sequence length="338" mass="38023">MAAAKFLVFSLFLALLLSTAWADASADSDVDVAVPASQVTGSTDLETSALKIELDQLTSKIQSLESQIDKKTRELKEKDEKLAEKEKLIKDKADSIGTLQSEISSLQEKGKLDDSEQLNKANERAADLQKQFDTLRNEFEAQNAEKEALGTKASEAERKIDELNSRLKNLQKISDDQKSKIRKTELEAYETSKTSITAHLVQVQEIVDPYFQEAKKFSKPYIDQVATITKPHVDKIRVVVKPYTKKVVRAYGKFLKSATTYHQQVQGTVQDTLKRHELTEALATKEFVWFVASAILALPIILLSRVFSAVFCKKSKRPTRSAHSSHSRRKGKRVHSEK</sequence>
<feature type="transmembrane region" description="Helical" evidence="3">
    <location>
        <begin position="287"/>
        <end position="311"/>
    </location>
</feature>
<accession>A0AAV0GVU4</accession>
<evidence type="ECO:0000256" key="3">
    <source>
        <dbReference type="SAM" id="Phobius"/>
    </source>
</evidence>
<dbReference type="SUPFAM" id="SSF57997">
    <property type="entry name" value="Tropomyosin"/>
    <property type="match status" value="1"/>
</dbReference>
<feature type="chain" id="PRO_5043964822" evidence="4">
    <location>
        <begin position="23"/>
        <end position="338"/>
    </location>
</feature>
<dbReference type="AlphaFoldDB" id="A0AAV0GVU4"/>
<keyword evidence="6" id="KW-1185">Reference proteome</keyword>
<evidence type="ECO:0000313" key="6">
    <source>
        <dbReference type="Proteomes" id="UP001154282"/>
    </source>
</evidence>
<gene>
    <name evidence="5" type="ORF">LITE_LOCUS1046</name>
</gene>
<protein>
    <submittedName>
        <fullName evidence="5">Uncharacterized protein</fullName>
    </submittedName>
</protein>
<proteinExistence type="predicted"/>
<name>A0AAV0GVU4_9ROSI</name>
<evidence type="ECO:0000256" key="2">
    <source>
        <dbReference type="SAM" id="MobiDB-lite"/>
    </source>
</evidence>
<feature type="coiled-coil region" evidence="1">
    <location>
        <begin position="47"/>
        <end position="187"/>
    </location>
</feature>
<keyword evidence="1" id="KW-0175">Coiled coil</keyword>
<dbReference type="EMBL" id="CAMGYJ010000002">
    <property type="protein sequence ID" value="CAI0376494.1"/>
    <property type="molecule type" value="Genomic_DNA"/>
</dbReference>
<evidence type="ECO:0000313" key="5">
    <source>
        <dbReference type="EMBL" id="CAI0376494.1"/>
    </source>
</evidence>
<dbReference type="Gene3D" id="1.10.287.1490">
    <property type="match status" value="1"/>
</dbReference>
<feature type="region of interest" description="Disordered" evidence="2">
    <location>
        <begin position="318"/>
        <end position="338"/>
    </location>
</feature>
<evidence type="ECO:0000256" key="1">
    <source>
        <dbReference type="SAM" id="Coils"/>
    </source>
</evidence>
<keyword evidence="3" id="KW-0472">Membrane</keyword>
<dbReference type="PANTHER" id="PTHR34360:SF1">
    <property type="entry name" value="OS08G0519400 PROTEIN"/>
    <property type="match status" value="1"/>
</dbReference>
<comment type="caution">
    <text evidence="5">The sequence shown here is derived from an EMBL/GenBank/DDBJ whole genome shotgun (WGS) entry which is preliminary data.</text>
</comment>
<keyword evidence="3" id="KW-0812">Transmembrane</keyword>
<feature type="signal peptide" evidence="4">
    <location>
        <begin position="1"/>
        <end position="22"/>
    </location>
</feature>
<reference evidence="5" key="1">
    <citation type="submission" date="2022-08" db="EMBL/GenBank/DDBJ databases">
        <authorList>
            <person name="Gutierrez-Valencia J."/>
        </authorList>
    </citation>
    <scope>NUCLEOTIDE SEQUENCE</scope>
</reference>
<evidence type="ECO:0000256" key="4">
    <source>
        <dbReference type="SAM" id="SignalP"/>
    </source>
</evidence>
<organism evidence="5 6">
    <name type="scientific">Linum tenue</name>
    <dbReference type="NCBI Taxonomy" id="586396"/>
    <lineage>
        <taxon>Eukaryota</taxon>
        <taxon>Viridiplantae</taxon>
        <taxon>Streptophyta</taxon>
        <taxon>Embryophyta</taxon>
        <taxon>Tracheophyta</taxon>
        <taxon>Spermatophyta</taxon>
        <taxon>Magnoliopsida</taxon>
        <taxon>eudicotyledons</taxon>
        <taxon>Gunneridae</taxon>
        <taxon>Pentapetalae</taxon>
        <taxon>rosids</taxon>
        <taxon>fabids</taxon>
        <taxon>Malpighiales</taxon>
        <taxon>Linaceae</taxon>
        <taxon>Linum</taxon>
    </lineage>
</organism>
<dbReference type="PANTHER" id="PTHR34360">
    <property type="entry name" value="OS08G0519400 PROTEIN"/>
    <property type="match status" value="1"/>
</dbReference>
<keyword evidence="3" id="KW-1133">Transmembrane helix</keyword>
<keyword evidence="4" id="KW-0732">Signal</keyword>
<dbReference type="Proteomes" id="UP001154282">
    <property type="component" value="Unassembled WGS sequence"/>
</dbReference>